<dbReference type="SUPFAM" id="SSF48208">
    <property type="entry name" value="Six-hairpin glycosidases"/>
    <property type="match status" value="1"/>
</dbReference>
<proteinExistence type="inferred from homology"/>
<evidence type="ECO:0000256" key="3">
    <source>
        <dbReference type="SAM" id="MobiDB-lite"/>
    </source>
</evidence>
<sequence length="534" mass="59436">MVPSLQDTRIATNSILVISTKPGDMAHSNSSTAEDDHTPLSETSWSEDATDSKEEGIYKQKHALHKVLSELFEENIFAKPYRAASRLLKGSDPVDNGFPEIVPQQGPKQGHWVIREPEFWTCGFFPGNLYALLERSIRYPGPMRANSPGLRSSMITRSHLLPLCKSWSEPLHAMASRTDTHDIGFIIMPALRRDWELFGSERSICSIIQAAHSLVTRYVPAADAIRSWDCIAQKDMTVTNMEDNLLIIIDSMCNLDLLFYAAAQAGEQRLADVAASHATTLLKTHLRPENVRSTVKHGYQGQLYSTCHVANIDPKTGDLKWRRTHQGYAHDSTWSRGQAWAILGYAQTYNWTKEEKFLDAACGCAEYFLHRLETSPSCVELPVRSGSGIRSTRRGRHVPLWDFDAPVENPQEPLRDSSAGVIAANGMLLLSQALAGLGRHTLSRHFFEASIEIVKDTLDVCLATEKVKVTTSEDGGKSITVEDAVLGATFDAILKHGTVNNYEKAMRRYANHGLVYGDYYLVEFGNLLLSMGLV</sequence>
<dbReference type="AlphaFoldDB" id="A0A8H4YKW3"/>
<name>A0A8H4YKW3_9HYPO</name>
<dbReference type="InterPro" id="IPR052369">
    <property type="entry name" value="UG_Glycosaminoglycan_Hydrolase"/>
</dbReference>
<dbReference type="PANTHER" id="PTHR36845:SF1">
    <property type="entry name" value="HYDROLASE, PUTATIVE (AFU_ORTHOLOGUE AFUA_7G05090)-RELATED"/>
    <property type="match status" value="1"/>
</dbReference>
<dbReference type="Proteomes" id="UP000573603">
    <property type="component" value="Unassembled WGS sequence"/>
</dbReference>
<accession>A0A8H4YKW3</accession>
<reference evidence="4 5" key="1">
    <citation type="journal article" date="2020" name="BMC Genomics">
        <title>Correction to: Identification and distribution of gene clusters required for synthesis of sphingolipid metabolism inhibitors in diverse species of the filamentous fungus Fusarium.</title>
        <authorList>
            <person name="Kim H.S."/>
            <person name="Lohmar J.M."/>
            <person name="Busman M."/>
            <person name="Brown D.W."/>
            <person name="Naumann T.A."/>
            <person name="Divon H.H."/>
            <person name="Lysoe E."/>
            <person name="Uhlig S."/>
            <person name="Proctor R.H."/>
        </authorList>
    </citation>
    <scope>NUCLEOTIDE SEQUENCE [LARGE SCALE GENOMIC DNA]</scope>
    <source>
        <strain evidence="4 5">NRRL 25214</strain>
    </source>
</reference>
<feature type="region of interest" description="Disordered" evidence="3">
    <location>
        <begin position="21"/>
        <end position="54"/>
    </location>
</feature>
<dbReference type="InterPro" id="IPR012341">
    <property type="entry name" value="6hp_glycosidase-like_sf"/>
</dbReference>
<protein>
    <recommendedName>
        <fullName evidence="6">Glucuronyl hydrolase</fullName>
    </recommendedName>
</protein>
<organism evidence="4 5">
    <name type="scientific">Fusarium anthophilum</name>
    <dbReference type="NCBI Taxonomy" id="48485"/>
    <lineage>
        <taxon>Eukaryota</taxon>
        <taxon>Fungi</taxon>
        <taxon>Dikarya</taxon>
        <taxon>Ascomycota</taxon>
        <taxon>Pezizomycotina</taxon>
        <taxon>Sordariomycetes</taxon>
        <taxon>Hypocreomycetidae</taxon>
        <taxon>Hypocreales</taxon>
        <taxon>Nectriaceae</taxon>
        <taxon>Fusarium</taxon>
        <taxon>Fusarium fujikuroi species complex</taxon>
    </lineage>
</organism>
<dbReference type="GO" id="GO:0052757">
    <property type="term" value="F:chondroitin hydrolase activity"/>
    <property type="evidence" value="ECO:0007669"/>
    <property type="project" value="TreeGrafter"/>
</dbReference>
<dbReference type="GO" id="GO:0000272">
    <property type="term" value="P:polysaccharide catabolic process"/>
    <property type="evidence" value="ECO:0007669"/>
    <property type="project" value="TreeGrafter"/>
</dbReference>
<dbReference type="FunFam" id="1.50.10.10:FF:000048">
    <property type="entry name" value="Unsaturated chondroitin disaccharide hydrolase"/>
    <property type="match status" value="1"/>
</dbReference>
<keyword evidence="1" id="KW-0378">Hydrolase</keyword>
<dbReference type="Gene3D" id="1.50.10.10">
    <property type="match status" value="1"/>
</dbReference>
<comment type="similarity">
    <text evidence="2">Belongs to the glycosyl hydrolase 88 family.</text>
</comment>
<dbReference type="InterPro" id="IPR008928">
    <property type="entry name" value="6-hairpin_glycosidase_sf"/>
</dbReference>
<evidence type="ECO:0000313" key="4">
    <source>
        <dbReference type="EMBL" id="KAF5230069.1"/>
    </source>
</evidence>
<evidence type="ECO:0000256" key="2">
    <source>
        <dbReference type="ARBA" id="ARBA00038358"/>
    </source>
</evidence>
<gene>
    <name evidence="4" type="ORF">FANTH_13999</name>
</gene>
<evidence type="ECO:0000256" key="1">
    <source>
        <dbReference type="ARBA" id="ARBA00022801"/>
    </source>
</evidence>
<evidence type="ECO:0008006" key="6">
    <source>
        <dbReference type="Google" id="ProtNLM"/>
    </source>
</evidence>
<dbReference type="EMBL" id="JABEVY010000545">
    <property type="protein sequence ID" value="KAF5230069.1"/>
    <property type="molecule type" value="Genomic_DNA"/>
</dbReference>
<keyword evidence="5" id="KW-1185">Reference proteome</keyword>
<dbReference type="PANTHER" id="PTHR36845">
    <property type="entry name" value="HYDROLASE, PUTATIVE (AFU_ORTHOLOGUE AFUA_7G05090)-RELATED"/>
    <property type="match status" value="1"/>
</dbReference>
<evidence type="ECO:0000313" key="5">
    <source>
        <dbReference type="Proteomes" id="UP000573603"/>
    </source>
</evidence>
<comment type="caution">
    <text evidence="4">The sequence shown here is derived from an EMBL/GenBank/DDBJ whole genome shotgun (WGS) entry which is preliminary data.</text>
</comment>